<keyword evidence="2" id="KW-0472">Membrane</keyword>
<accession>A0A382E5Q0</accession>
<evidence type="ECO:0008006" key="6">
    <source>
        <dbReference type="Google" id="ProtNLM"/>
    </source>
</evidence>
<feature type="coiled-coil region" evidence="1">
    <location>
        <begin position="123"/>
        <end position="150"/>
    </location>
</feature>
<reference evidence="5" key="1">
    <citation type="submission" date="2018-05" db="EMBL/GenBank/DDBJ databases">
        <authorList>
            <person name="Lanie J.A."/>
            <person name="Ng W.-L."/>
            <person name="Kazmierczak K.M."/>
            <person name="Andrzejewski T.M."/>
            <person name="Davidsen T.M."/>
            <person name="Wayne K.J."/>
            <person name="Tettelin H."/>
            <person name="Glass J.I."/>
            <person name="Rusch D."/>
            <person name="Podicherti R."/>
            <person name="Tsui H.-C.T."/>
            <person name="Winkler M.E."/>
        </authorList>
    </citation>
    <scope>NUCLEOTIDE SEQUENCE</scope>
</reference>
<dbReference type="InterPro" id="IPR058625">
    <property type="entry name" value="MdtA-like_BSH"/>
</dbReference>
<dbReference type="EMBL" id="UINC01042544">
    <property type="protein sequence ID" value="SVB45321.1"/>
    <property type="molecule type" value="Genomic_DNA"/>
</dbReference>
<dbReference type="Gene3D" id="2.40.30.170">
    <property type="match status" value="1"/>
</dbReference>
<dbReference type="NCBIfam" id="TIGR01730">
    <property type="entry name" value="RND_mfp"/>
    <property type="match status" value="1"/>
</dbReference>
<name>A0A382E5Q0_9ZZZZ</name>
<feature type="transmembrane region" description="Helical" evidence="2">
    <location>
        <begin position="21"/>
        <end position="39"/>
    </location>
</feature>
<evidence type="ECO:0000259" key="4">
    <source>
        <dbReference type="Pfam" id="PF25917"/>
    </source>
</evidence>
<evidence type="ECO:0000259" key="3">
    <source>
        <dbReference type="Pfam" id="PF25876"/>
    </source>
</evidence>
<dbReference type="Pfam" id="PF25917">
    <property type="entry name" value="BSH_RND"/>
    <property type="match status" value="1"/>
</dbReference>
<evidence type="ECO:0000256" key="2">
    <source>
        <dbReference type="SAM" id="Phobius"/>
    </source>
</evidence>
<dbReference type="Gene3D" id="2.40.50.100">
    <property type="match status" value="1"/>
</dbReference>
<evidence type="ECO:0000256" key="1">
    <source>
        <dbReference type="SAM" id="Coils"/>
    </source>
</evidence>
<sequence>MRRFFSILAKPLRVIVSTRGGLPFLLTVGTVLIIALLIATRPRLEPVKKPERVWPVDVIEARYQTVQPKLNLFGEIVAGRRSELLALVGGRIVEVGSNLREGGIVKRGELLIQIDRFQYETDLANQRSQLKESEVRLELLRRDYERAKKLFAEKNVSEQFLDTAELEMYQQEASVEQRAIAVKQAVRDLADSRLVAPFDGVVSDVNANLGKQISGFGADKIADLIDTSELEVRFSLSNAQYGRLLDSSVPVLGRPVQVSWQVGNETLNYSGTIERVGAEIASTTGGIDVYAGIETAREQIELRPGAFVSVAMLDKQFSDVIEVPESALYGEDIIYVVDNGRLSARRIEIQGYAGNNILFTAAAATLIADGDLIVTTQIREGGEGAKVDAR</sequence>
<keyword evidence="1" id="KW-0175">Coiled coil</keyword>
<dbReference type="InterPro" id="IPR006143">
    <property type="entry name" value="RND_pump_MFP"/>
</dbReference>
<dbReference type="GO" id="GO:0015562">
    <property type="term" value="F:efflux transmembrane transporter activity"/>
    <property type="evidence" value="ECO:0007669"/>
    <property type="project" value="TreeGrafter"/>
</dbReference>
<protein>
    <recommendedName>
        <fullName evidence="6">RND efflux pump membrane fusion protein barrel-sandwich domain-containing protein</fullName>
    </recommendedName>
</protein>
<organism evidence="5">
    <name type="scientific">marine metagenome</name>
    <dbReference type="NCBI Taxonomy" id="408172"/>
    <lineage>
        <taxon>unclassified sequences</taxon>
        <taxon>metagenomes</taxon>
        <taxon>ecological metagenomes</taxon>
    </lineage>
</organism>
<proteinExistence type="predicted"/>
<evidence type="ECO:0000313" key="5">
    <source>
        <dbReference type="EMBL" id="SVB45321.1"/>
    </source>
</evidence>
<dbReference type="AlphaFoldDB" id="A0A382E5Q0"/>
<dbReference type="Gene3D" id="2.40.420.20">
    <property type="match status" value="1"/>
</dbReference>
<dbReference type="Gene3D" id="1.10.287.470">
    <property type="entry name" value="Helix hairpin bin"/>
    <property type="match status" value="1"/>
</dbReference>
<dbReference type="PANTHER" id="PTHR30469">
    <property type="entry name" value="MULTIDRUG RESISTANCE PROTEIN MDTA"/>
    <property type="match status" value="1"/>
</dbReference>
<keyword evidence="2" id="KW-1133">Transmembrane helix</keyword>
<dbReference type="InterPro" id="IPR058624">
    <property type="entry name" value="MdtA-like_HH"/>
</dbReference>
<feature type="domain" description="Multidrug resistance protein MdtA-like barrel-sandwich hybrid" evidence="4">
    <location>
        <begin position="84"/>
        <end position="215"/>
    </location>
</feature>
<dbReference type="Pfam" id="PF25876">
    <property type="entry name" value="HH_MFP_RND"/>
    <property type="match status" value="1"/>
</dbReference>
<feature type="domain" description="Multidrug resistance protein MdtA-like alpha-helical hairpin" evidence="3">
    <location>
        <begin position="123"/>
        <end position="190"/>
    </location>
</feature>
<keyword evidence="2" id="KW-0812">Transmembrane</keyword>
<dbReference type="SUPFAM" id="SSF111369">
    <property type="entry name" value="HlyD-like secretion proteins"/>
    <property type="match status" value="1"/>
</dbReference>
<gene>
    <name evidence="5" type="ORF">METZ01_LOCUS198175</name>
</gene>
<dbReference type="GO" id="GO:1990281">
    <property type="term" value="C:efflux pump complex"/>
    <property type="evidence" value="ECO:0007669"/>
    <property type="project" value="TreeGrafter"/>
</dbReference>